<sequence>MTRSHTRFLSRRTLLTTGGALGAGTLLAACGGSDDSDEPSGEGGSAPAGGAFSFTDDRGETIELDSVPERLVAFVGVAAALHDYGVETEAVFGPTTLPDGGPDSQAGSLDVEGLTVLGNAWGEFNVEEYAGLEPQLLVSTSYDGSTLWYVPEESAEEILAFAPSAALLNSPTQDRPDLTLPDVIARHTELAEALGADLGSAQVTEATTRFEAATEDLRRAAADNPGIRVLACSAAADLFYVSTPSSYPDLQWFQQLGVELVEPDAVDEGGFFEPLSWENADKYAADVLLLDARTVALQPDALTDKPTFTRLPAVTAEQITGWNSEPIFSHAACAPLIETLAEAIRTARQVS</sequence>
<name>A0A3A9WDC6_9ACTN</name>
<evidence type="ECO:0000256" key="1">
    <source>
        <dbReference type="ARBA" id="ARBA00004196"/>
    </source>
</evidence>
<dbReference type="PROSITE" id="PS51318">
    <property type="entry name" value="TAT"/>
    <property type="match status" value="1"/>
</dbReference>
<organism evidence="8 11">
    <name type="scientific">Streptomyces radicis</name>
    <dbReference type="NCBI Taxonomy" id="1750517"/>
    <lineage>
        <taxon>Bacteria</taxon>
        <taxon>Bacillati</taxon>
        <taxon>Actinomycetota</taxon>
        <taxon>Actinomycetes</taxon>
        <taxon>Kitasatosporales</taxon>
        <taxon>Streptomycetaceae</taxon>
        <taxon>Streptomyces</taxon>
    </lineage>
</organism>
<protein>
    <submittedName>
        <fullName evidence="8">ABC transporter substrate-binding protein</fullName>
    </submittedName>
</protein>
<comment type="similarity">
    <text evidence="2">Belongs to the bacterial solute-binding protein 8 family.</text>
</comment>
<keyword evidence="3" id="KW-0813">Transport</keyword>
<dbReference type="AlphaFoldDB" id="A0A3A9WDC6"/>
<keyword evidence="10" id="KW-1185">Reference proteome</keyword>
<dbReference type="GO" id="GO:1901678">
    <property type="term" value="P:iron coordination entity transport"/>
    <property type="evidence" value="ECO:0007669"/>
    <property type="project" value="UniProtKB-ARBA"/>
</dbReference>
<evidence type="ECO:0000313" key="8">
    <source>
        <dbReference type="EMBL" id="RKN04017.1"/>
    </source>
</evidence>
<dbReference type="PANTHER" id="PTHR30532">
    <property type="entry name" value="IRON III DICITRATE-BINDING PERIPLASMIC PROTEIN"/>
    <property type="match status" value="1"/>
</dbReference>
<accession>A0A3A9WDC6</accession>
<dbReference type="OrthoDB" id="7941913at2"/>
<dbReference type="GO" id="GO:0030288">
    <property type="term" value="C:outer membrane-bounded periplasmic space"/>
    <property type="evidence" value="ECO:0007669"/>
    <property type="project" value="TreeGrafter"/>
</dbReference>
<comment type="caution">
    <text evidence="8">The sequence shown here is derived from an EMBL/GenBank/DDBJ whole genome shotgun (WGS) entry which is preliminary data.</text>
</comment>
<evidence type="ECO:0000256" key="4">
    <source>
        <dbReference type="ARBA" id="ARBA00022729"/>
    </source>
</evidence>
<keyword evidence="4 6" id="KW-0732">Signal</keyword>
<dbReference type="SUPFAM" id="SSF53807">
    <property type="entry name" value="Helical backbone' metal receptor"/>
    <property type="match status" value="1"/>
</dbReference>
<proteinExistence type="inferred from homology"/>
<dbReference type="InterPro" id="IPR051313">
    <property type="entry name" value="Bact_iron-sidero_bind"/>
</dbReference>
<dbReference type="PROSITE" id="PS51257">
    <property type="entry name" value="PROKAR_LIPOPROTEIN"/>
    <property type="match status" value="1"/>
</dbReference>
<evidence type="ECO:0000256" key="6">
    <source>
        <dbReference type="SAM" id="SignalP"/>
    </source>
</evidence>
<evidence type="ECO:0000256" key="2">
    <source>
        <dbReference type="ARBA" id="ARBA00008814"/>
    </source>
</evidence>
<feature type="chain" id="PRO_5017344274" evidence="6">
    <location>
        <begin position="29"/>
        <end position="351"/>
    </location>
</feature>
<evidence type="ECO:0000313" key="11">
    <source>
        <dbReference type="Proteomes" id="UP000275024"/>
    </source>
</evidence>
<reference evidence="10 11" key="1">
    <citation type="submission" date="2018-09" db="EMBL/GenBank/DDBJ databases">
        <title>Streptomyces sp. nov. DS1-2, an endophytic actinomycete isolated from roots of Dendrobium scabrilingue.</title>
        <authorList>
            <person name="Kuncharoen N."/>
            <person name="Kudo T."/>
            <person name="Ohkuma M."/>
            <person name="Yuki M."/>
            <person name="Tanasupawat S."/>
        </authorList>
    </citation>
    <scope>NUCLEOTIDE SEQUENCE [LARGE SCALE GENOMIC DNA]</scope>
    <source>
        <strain evidence="8 11">AZ1-7</strain>
        <strain evidence="9 10">DS1-2</strain>
    </source>
</reference>
<evidence type="ECO:0000259" key="7">
    <source>
        <dbReference type="Pfam" id="PF01497"/>
    </source>
</evidence>
<dbReference type="Gene3D" id="3.40.50.1980">
    <property type="entry name" value="Nitrogenase molybdenum iron protein domain"/>
    <property type="match status" value="2"/>
</dbReference>
<dbReference type="Proteomes" id="UP000268652">
    <property type="component" value="Unassembled WGS sequence"/>
</dbReference>
<evidence type="ECO:0000256" key="5">
    <source>
        <dbReference type="SAM" id="MobiDB-lite"/>
    </source>
</evidence>
<evidence type="ECO:0000313" key="9">
    <source>
        <dbReference type="EMBL" id="RKN14198.1"/>
    </source>
</evidence>
<gene>
    <name evidence="9" type="ORF">D7318_29555</name>
    <name evidence="8" type="ORF">D7319_29975</name>
</gene>
<feature type="domain" description="Fe/B12 periplasmic-binding" evidence="7">
    <location>
        <begin position="116"/>
        <end position="324"/>
    </location>
</feature>
<comment type="subcellular location">
    <subcellularLocation>
        <location evidence="1">Cell envelope</location>
    </subcellularLocation>
</comment>
<dbReference type="PANTHER" id="PTHR30532:SF24">
    <property type="entry name" value="FERRIC ENTEROBACTIN-BINDING PERIPLASMIC PROTEIN FEPB"/>
    <property type="match status" value="1"/>
</dbReference>
<feature type="signal peptide" evidence="6">
    <location>
        <begin position="1"/>
        <end position="28"/>
    </location>
</feature>
<feature type="region of interest" description="Disordered" evidence="5">
    <location>
        <begin position="31"/>
        <end position="55"/>
    </location>
</feature>
<dbReference type="EMBL" id="RBDY01000040">
    <property type="protein sequence ID" value="RKN14198.1"/>
    <property type="molecule type" value="Genomic_DNA"/>
</dbReference>
<dbReference type="Pfam" id="PF01497">
    <property type="entry name" value="Peripla_BP_2"/>
    <property type="match status" value="1"/>
</dbReference>
<dbReference type="RefSeq" id="WP_120700315.1">
    <property type="nucleotide sequence ID" value="NZ_RBDX01000041.1"/>
</dbReference>
<dbReference type="Proteomes" id="UP000275024">
    <property type="component" value="Unassembled WGS sequence"/>
</dbReference>
<dbReference type="InterPro" id="IPR002491">
    <property type="entry name" value="ABC_transptr_periplasmic_BD"/>
</dbReference>
<dbReference type="EMBL" id="RBDX01000041">
    <property type="protein sequence ID" value="RKN04017.1"/>
    <property type="molecule type" value="Genomic_DNA"/>
</dbReference>
<dbReference type="InterPro" id="IPR006311">
    <property type="entry name" value="TAT_signal"/>
</dbReference>
<evidence type="ECO:0000313" key="10">
    <source>
        <dbReference type="Proteomes" id="UP000268652"/>
    </source>
</evidence>
<evidence type="ECO:0000256" key="3">
    <source>
        <dbReference type="ARBA" id="ARBA00022448"/>
    </source>
</evidence>